<dbReference type="Proteomes" id="UP001156670">
    <property type="component" value="Unassembled WGS sequence"/>
</dbReference>
<evidence type="ECO:0000259" key="4">
    <source>
        <dbReference type="Pfam" id="PF18120"/>
    </source>
</evidence>
<dbReference type="InterPro" id="IPR017853">
    <property type="entry name" value="GH"/>
</dbReference>
<keyword evidence="2" id="KW-0326">Glycosidase</keyword>
<dbReference type="SUPFAM" id="SSF51445">
    <property type="entry name" value="(Trans)glycosidases"/>
    <property type="match status" value="1"/>
</dbReference>
<evidence type="ECO:0000313" key="6">
    <source>
        <dbReference type="Proteomes" id="UP001156670"/>
    </source>
</evidence>
<dbReference type="Gene3D" id="2.60.220.20">
    <property type="entry name" value="putative beta-Galactosidase from caulobacter crescentus"/>
    <property type="match status" value="1"/>
</dbReference>
<dbReference type="InterPro" id="IPR040719">
    <property type="entry name" value="DUF5597"/>
</dbReference>
<evidence type="ECO:0000259" key="3">
    <source>
        <dbReference type="Pfam" id="PF02449"/>
    </source>
</evidence>
<keyword evidence="6" id="KW-1185">Reference proteome</keyword>
<accession>A0ABQ5XJU7</accession>
<dbReference type="Gene3D" id="3.20.20.80">
    <property type="entry name" value="Glycosidases"/>
    <property type="match status" value="1"/>
</dbReference>
<organism evidence="5 6">
    <name type="scientific">Dyella acidisoli</name>
    <dbReference type="NCBI Taxonomy" id="1867834"/>
    <lineage>
        <taxon>Bacteria</taxon>
        <taxon>Pseudomonadati</taxon>
        <taxon>Pseudomonadota</taxon>
        <taxon>Gammaproteobacteria</taxon>
        <taxon>Lysobacterales</taxon>
        <taxon>Rhodanobacteraceae</taxon>
        <taxon>Dyella</taxon>
    </lineage>
</organism>
<dbReference type="RefSeq" id="WP_423372773.1">
    <property type="nucleotide sequence ID" value="NZ_CP064031.1"/>
</dbReference>
<dbReference type="EMBL" id="BSOB01000003">
    <property type="protein sequence ID" value="GLQ91247.1"/>
    <property type="molecule type" value="Genomic_DNA"/>
</dbReference>
<dbReference type="Pfam" id="PF02449">
    <property type="entry name" value="Glyco_hydro_42"/>
    <property type="match status" value="1"/>
</dbReference>
<evidence type="ECO:0000313" key="5">
    <source>
        <dbReference type="EMBL" id="GLQ91247.1"/>
    </source>
</evidence>
<keyword evidence="1" id="KW-0378">Hydrolase</keyword>
<sequence>MRQPQTTLRRRVMSLWLFLAVLFAIGLSMPSSGAEAPSDMPRIVTKDGRHVFLVDGKPFLLLGAQVNNSSNWPAMLDQVWPAIEHVEANTVMVPIAWEQIEPSEGHFDFTFLDTLLSQAREHKVRLVLLWFGTWKNTGPNYAPSWVKLDNKRFPRVVTRDGKWLDSLSPLNAATLEADRKAFVQFMTHLRQVDGAQHTTIMVQVENESGTYGTDRDYSQAANQAFAGQVPAALVKAVNKKAGTWIQVFGKDAAEYFHAWEVSHFIGEVAAAGKAVYPLPMYANAALRDPLHPGPPGSYPTGGPTDNVMFIWKVAAPALEVQGPDIYHRDYDYYTAVLDRYARPDNPLIVTETGNDQAYARYIFATLGKQGLGFVPFGIDYTGYSNWPLGSKNTDADAFEPFAMNNRLLRPMGELIATLGFAGKVWGASEPEHAHSQVLDLGDWRATISYGLPSFGTGTPPPGNTPPKGGVLIAQLGKNEYLVTGYFARVDFMPGKGKEHEHFLLERVEEGRYDQQGRWNFMRLWNGDQTDYGLNFTDRPQVLHVKLATYQ</sequence>
<evidence type="ECO:0000256" key="2">
    <source>
        <dbReference type="ARBA" id="ARBA00023295"/>
    </source>
</evidence>
<dbReference type="InterPro" id="IPR013529">
    <property type="entry name" value="Glyco_hydro_42_N"/>
</dbReference>
<evidence type="ECO:0000256" key="1">
    <source>
        <dbReference type="ARBA" id="ARBA00022801"/>
    </source>
</evidence>
<proteinExistence type="predicted"/>
<gene>
    <name evidence="5" type="ORF">GCM10007901_01970</name>
</gene>
<protein>
    <submittedName>
        <fullName evidence="5">Beta-galactosidase</fullName>
    </submittedName>
</protein>
<dbReference type="InterPro" id="IPR003476">
    <property type="entry name" value="Glyco_hydro_42"/>
</dbReference>
<reference evidence="6" key="1">
    <citation type="journal article" date="2019" name="Int. J. Syst. Evol. Microbiol.">
        <title>The Global Catalogue of Microorganisms (GCM) 10K type strain sequencing project: providing services to taxonomists for standard genome sequencing and annotation.</title>
        <authorList>
            <consortium name="The Broad Institute Genomics Platform"/>
            <consortium name="The Broad Institute Genome Sequencing Center for Infectious Disease"/>
            <person name="Wu L."/>
            <person name="Ma J."/>
        </authorList>
    </citation>
    <scope>NUCLEOTIDE SEQUENCE [LARGE SCALE GENOMIC DNA]</scope>
    <source>
        <strain evidence="6">NBRC 111980</strain>
    </source>
</reference>
<feature type="domain" description="Glycoside hydrolase family 42 N-terminal" evidence="3">
    <location>
        <begin position="85"/>
        <end position="230"/>
    </location>
</feature>
<feature type="domain" description="DUF5597" evidence="4">
    <location>
        <begin position="406"/>
        <end position="535"/>
    </location>
</feature>
<comment type="caution">
    <text evidence="5">The sequence shown here is derived from an EMBL/GenBank/DDBJ whole genome shotgun (WGS) entry which is preliminary data.</text>
</comment>
<name>A0ABQ5XJU7_9GAMM</name>
<dbReference type="PANTHER" id="PTHR36447:SF1">
    <property type="entry name" value="BETA-GALACTOSIDASE GANA"/>
    <property type="match status" value="1"/>
</dbReference>
<dbReference type="PANTHER" id="PTHR36447">
    <property type="entry name" value="BETA-GALACTOSIDASE GANA"/>
    <property type="match status" value="1"/>
</dbReference>
<dbReference type="Pfam" id="PF18120">
    <property type="entry name" value="DUF5597"/>
    <property type="match status" value="1"/>
</dbReference>